<evidence type="ECO:0000313" key="3">
    <source>
        <dbReference type="Proteomes" id="UP000318695"/>
    </source>
</evidence>
<dbReference type="Pfam" id="PF04383">
    <property type="entry name" value="KilA-N"/>
    <property type="match status" value="1"/>
</dbReference>
<proteinExistence type="predicted"/>
<feature type="domain" description="KilA-N" evidence="1">
    <location>
        <begin position="1"/>
        <end position="65"/>
    </location>
</feature>
<protein>
    <recommendedName>
        <fullName evidence="1">KilA-N domain-containing protein</fullName>
    </recommendedName>
</protein>
<organism evidence="2 3">
    <name type="scientific">Haemophilus haemolyticus</name>
    <dbReference type="NCBI Taxonomy" id="726"/>
    <lineage>
        <taxon>Bacteria</taxon>
        <taxon>Pseudomonadati</taxon>
        <taxon>Pseudomonadota</taxon>
        <taxon>Gammaproteobacteria</taxon>
        <taxon>Pasteurellales</taxon>
        <taxon>Pasteurellaceae</taxon>
        <taxon>Haemophilus</taxon>
    </lineage>
</organism>
<name>A0A502JCW8_HAEHA</name>
<sequence length="150" mass="17470">MKSEVGYNSFILSPKKWVEKTEAIGIISKGGRYGSAFAHTDIAFEFASWISVEFKMYVIQNYKRLKSDEDSRLSLGWNLNREISKINYKTHTDAIKEYLLADLTNEQLFFKYISEADMINVALFNKRAKQWRDENPGLKGNMRDYASMNE</sequence>
<dbReference type="SMART" id="SM01252">
    <property type="entry name" value="KilA-N"/>
    <property type="match status" value="1"/>
</dbReference>
<accession>A0A502JCW8</accession>
<evidence type="ECO:0000259" key="1">
    <source>
        <dbReference type="PROSITE" id="PS51301"/>
    </source>
</evidence>
<dbReference type="InterPro" id="IPR017880">
    <property type="entry name" value="KilA_N"/>
</dbReference>
<dbReference type="InterPro" id="IPR018004">
    <property type="entry name" value="KilA/APSES_HTH"/>
</dbReference>
<comment type="caution">
    <text evidence="2">The sequence shown here is derived from an EMBL/GenBank/DDBJ whole genome shotgun (WGS) entry which is preliminary data.</text>
</comment>
<reference evidence="2 3" key="1">
    <citation type="submission" date="2019-01" db="EMBL/GenBank/DDBJ databases">
        <title>Comparative genomic analysis identifies haemin-independent Haemophilus haemolyticus: a formal re-classification of Haemophilus intermedius.</title>
        <authorList>
            <person name="Harris T.M."/>
            <person name="Price E.P."/>
            <person name="Sarovich D.S."/>
            <person name="Norskov-Lauritsen N."/>
            <person name="Beissbarth J."/>
            <person name="Chang A.B."/>
            <person name="Smith-Vaughan H.C."/>
        </authorList>
    </citation>
    <scope>NUCLEOTIDE SEQUENCE [LARGE SCALE GENOMIC DNA]</scope>
    <source>
        <strain evidence="2 3">CCUG 30218</strain>
    </source>
</reference>
<evidence type="ECO:0000313" key="2">
    <source>
        <dbReference type="EMBL" id="TPG96799.1"/>
    </source>
</evidence>
<dbReference type="Proteomes" id="UP000318695">
    <property type="component" value="Unassembled WGS sequence"/>
</dbReference>
<dbReference type="PROSITE" id="PS51301">
    <property type="entry name" value="KILA_N"/>
    <property type="match status" value="1"/>
</dbReference>
<gene>
    <name evidence="2" type="ORF">EUX54_09615</name>
</gene>
<dbReference type="EMBL" id="SDPI01000065">
    <property type="protein sequence ID" value="TPG96799.1"/>
    <property type="molecule type" value="Genomic_DNA"/>
</dbReference>
<dbReference type="AlphaFoldDB" id="A0A502JCW8"/>